<gene>
    <name evidence="1" type="ORF">AHMF7605_21230</name>
</gene>
<evidence type="ECO:0008006" key="3">
    <source>
        <dbReference type="Google" id="ProtNLM"/>
    </source>
</evidence>
<dbReference type="InterPro" id="IPR011110">
    <property type="entry name" value="Reg_prop"/>
</dbReference>
<dbReference type="RefSeq" id="WP_106932022.1">
    <property type="nucleotide sequence ID" value="NZ_PYFT01000001.1"/>
</dbReference>
<name>A0A2T2YK04_9BACT</name>
<evidence type="ECO:0000313" key="2">
    <source>
        <dbReference type="Proteomes" id="UP000240357"/>
    </source>
</evidence>
<dbReference type="EMBL" id="PYFT01000001">
    <property type="protein sequence ID" value="PSR55841.1"/>
    <property type="molecule type" value="Genomic_DNA"/>
</dbReference>
<evidence type="ECO:0000313" key="1">
    <source>
        <dbReference type="EMBL" id="PSR55841.1"/>
    </source>
</evidence>
<dbReference type="Proteomes" id="UP000240357">
    <property type="component" value="Unassembled WGS sequence"/>
</dbReference>
<keyword evidence="2" id="KW-1185">Reference proteome</keyword>
<proteinExistence type="predicted"/>
<dbReference type="Pfam" id="PF07494">
    <property type="entry name" value="Reg_prop"/>
    <property type="match status" value="1"/>
</dbReference>
<dbReference type="OrthoDB" id="9809670at2"/>
<dbReference type="Gene3D" id="2.130.10.10">
    <property type="entry name" value="YVTN repeat-like/Quinoprotein amine dehydrogenase"/>
    <property type="match status" value="2"/>
</dbReference>
<accession>A0A2T2YK04</accession>
<reference evidence="1 2" key="1">
    <citation type="submission" date="2018-03" db="EMBL/GenBank/DDBJ databases">
        <title>Adhaeribacter sp. HMF7605 Genome sequencing and assembly.</title>
        <authorList>
            <person name="Kang H."/>
            <person name="Kang J."/>
            <person name="Cha I."/>
            <person name="Kim H."/>
            <person name="Joh K."/>
        </authorList>
    </citation>
    <scope>NUCLEOTIDE SEQUENCE [LARGE SCALE GENOMIC DNA]</scope>
    <source>
        <strain evidence="1 2">HMF7605</strain>
    </source>
</reference>
<dbReference type="AlphaFoldDB" id="A0A2T2YK04"/>
<sequence length="374" mass="41593">MLFLGWAYPLFINRTLTFFLSFTGWLLTLAAPVNGQVNPRLKSTYYSLPDPAVPVALFNTAKNKFLIAQKGIYQQAGKTLVTRYTASAIITCALEEDSAFWLGTQKGLQRVNKKTFSAVPITLPLSETQPLITTIVKDSMGQIWVGAEAYGVFKLTDTGFEKVLGAFPVNAGAATGENSVWIGTNTGLYRWKDKQWIRYNEEGVTNFEIPDNIVTSLYTDNNNNLWVIMPEGVAVLETKPHAKERSEHIPAVKFIGKPQNAIYSVSYLKQQGYVFATGLGLLFLPESHSDALTGLEQSSTTDIVENKQILHSITLPHTNIDFSQSVIFQSDTKNNYWLVDKQGISVFSVKQFSQLLKKSKAISTEISKIPFSPK</sequence>
<dbReference type="SUPFAM" id="SSF63829">
    <property type="entry name" value="Calcium-dependent phosphotriesterase"/>
    <property type="match status" value="1"/>
</dbReference>
<protein>
    <recommendedName>
        <fullName evidence="3">Transcriptional regulator</fullName>
    </recommendedName>
</protein>
<organism evidence="1 2">
    <name type="scientific">Adhaeribacter arboris</name>
    <dbReference type="NCBI Taxonomy" id="2072846"/>
    <lineage>
        <taxon>Bacteria</taxon>
        <taxon>Pseudomonadati</taxon>
        <taxon>Bacteroidota</taxon>
        <taxon>Cytophagia</taxon>
        <taxon>Cytophagales</taxon>
        <taxon>Hymenobacteraceae</taxon>
        <taxon>Adhaeribacter</taxon>
    </lineage>
</organism>
<comment type="caution">
    <text evidence="1">The sequence shown here is derived from an EMBL/GenBank/DDBJ whole genome shotgun (WGS) entry which is preliminary data.</text>
</comment>
<dbReference type="InterPro" id="IPR015943">
    <property type="entry name" value="WD40/YVTN_repeat-like_dom_sf"/>
</dbReference>